<dbReference type="PROSITE" id="PS51123">
    <property type="entry name" value="OMPA_2"/>
    <property type="match status" value="1"/>
</dbReference>
<dbReference type="SMR" id="A0A4P9ULQ3"/>
<dbReference type="Proteomes" id="UP000305881">
    <property type="component" value="Chromosome"/>
</dbReference>
<feature type="chain" id="PRO_5020715848" evidence="2">
    <location>
        <begin position="20"/>
        <end position="231"/>
    </location>
</feature>
<dbReference type="KEGG" id="mbur:EQU24_02900"/>
<dbReference type="AlphaFoldDB" id="A0A4P9ULQ3"/>
<sequence>MNRKLVYLSLAILAPALTACTPPAKDIPALRSEMDAAVAGNLGQALYHWEASEERFEEANHILGHWQNDHYWNIDQRQKAMNAARDAASHRLEAEKAMCAWLTEVHSDNHDKAGQVQRTGAFFSTGSATPYNTNHHDINVIGQYLQTHPNATADVVAYTDTVGSAESNKRLAERRAASIANMLRQAGARPNQLRISAVGEADGPNNSPNQKHRVVKISTVHAEYVDCPKLK</sequence>
<accession>A0A4P9ULQ3</accession>
<dbReference type="InterPro" id="IPR050330">
    <property type="entry name" value="Bact_OuterMem_StrucFunc"/>
</dbReference>
<evidence type="ECO:0000259" key="3">
    <source>
        <dbReference type="PROSITE" id="PS51123"/>
    </source>
</evidence>
<evidence type="ECO:0000313" key="4">
    <source>
        <dbReference type="EMBL" id="QCW81313.1"/>
    </source>
</evidence>
<dbReference type="OrthoDB" id="8549113at2"/>
<dbReference type="InterPro" id="IPR036737">
    <property type="entry name" value="OmpA-like_sf"/>
</dbReference>
<evidence type="ECO:0000256" key="2">
    <source>
        <dbReference type="SAM" id="SignalP"/>
    </source>
</evidence>
<protein>
    <submittedName>
        <fullName evidence="4">OmpA family protein</fullName>
    </submittedName>
</protein>
<name>A0A4P9ULQ3_METBY</name>
<feature type="signal peptide" evidence="2">
    <location>
        <begin position="1"/>
        <end position="19"/>
    </location>
</feature>
<dbReference type="CDD" id="cd07185">
    <property type="entry name" value="OmpA_C-like"/>
    <property type="match status" value="1"/>
</dbReference>
<proteinExistence type="predicted"/>
<dbReference type="RefSeq" id="WP_017840939.1">
    <property type="nucleotide sequence ID" value="NZ_CP035467.1"/>
</dbReference>
<dbReference type="STRING" id="675511.GCA_000341735_02425"/>
<dbReference type="Pfam" id="PF00691">
    <property type="entry name" value="OmpA"/>
    <property type="match status" value="1"/>
</dbReference>
<dbReference type="PANTHER" id="PTHR30329">
    <property type="entry name" value="STATOR ELEMENT OF FLAGELLAR MOTOR COMPLEX"/>
    <property type="match status" value="1"/>
</dbReference>
<keyword evidence="1" id="KW-0472">Membrane</keyword>
<keyword evidence="5" id="KW-1185">Reference proteome</keyword>
<evidence type="ECO:0000313" key="5">
    <source>
        <dbReference type="Proteomes" id="UP000305881"/>
    </source>
</evidence>
<dbReference type="PROSITE" id="PS51257">
    <property type="entry name" value="PROKAR_LIPOPROTEIN"/>
    <property type="match status" value="1"/>
</dbReference>
<dbReference type="InterPro" id="IPR006665">
    <property type="entry name" value="OmpA-like"/>
</dbReference>
<dbReference type="Gene3D" id="3.30.1330.60">
    <property type="entry name" value="OmpA-like domain"/>
    <property type="match status" value="1"/>
</dbReference>
<reference evidence="5" key="1">
    <citation type="journal article" date="2019" name="J. Bacteriol.">
        <title>A Mutagenic Screen Identifies a TonB-Dependent Receptor Required for the Lanthanide Metal Switch in the Type I Methanotroph 'Methylotuvimicrobium buryatense' 5GB1C.</title>
        <authorList>
            <person name="Groom J.D."/>
            <person name="Ford S.M."/>
            <person name="Pesesky M.W."/>
            <person name="Lidstrom M.E."/>
        </authorList>
    </citation>
    <scope>NUCLEOTIDE SEQUENCE [LARGE SCALE GENOMIC DNA]</scope>
    <source>
        <strain evidence="5">5GB1C</strain>
    </source>
</reference>
<gene>
    <name evidence="4" type="ORF">EQU24_02900</name>
</gene>
<dbReference type="PANTHER" id="PTHR30329:SF21">
    <property type="entry name" value="LIPOPROTEIN YIAD-RELATED"/>
    <property type="match status" value="1"/>
</dbReference>
<keyword evidence="2" id="KW-0732">Signal</keyword>
<organism evidence="4 5">
    <name type="scientific">Methylotuvimicrobium buryatense</name>
    <name type="common">Methylomicrobium buryatense</name>
    <dbReference type="NCBI Taxonomy" id="95641"/>
    <lineage>
        <taxon>Bacteria</taxon>
        <taxon>Pseudomonadati</taxon>
        <taxon>Pseudomonadota</taxon>
        <taxon>Gammaproteobacteria</taxon>
        <taxon>Methylococcales</taxon>
        <taxon>Methylococcaceae</taxon>
        <taxon>Methylotuvimicrobium</taxon>
    </lineage>
</organism>
<dbReference type="GO" id="GO:0016020">
    <property type="term" value="C:membrane"/>
    <property type="evidence" value="ECO:0007669"/>
    <property type="project" value="UniProtKB-UniRule"/>
</dbReference>
<feature type="domain" description="OmpA-like" evidence="3">
    <location>
        <begin position="110"/>
        <end position="223"/>
    </location>
</feature>
<dbReference type="SUPFAM" id="SSF103088">
    <property type="entry name" value="OmpA-like"/>
    <property type="match status" value="1"/>
</dbReference>
<dbReference type="EMBL" id="CP035467">
    <property type="protein sequence ID" value="QCW81313.1"/>
    <property type="molecule type" value="Genomic_DNA"/>
</dbReference>
<evidence type="ECO:0000256" key="1">
    <source>
        <dbReference type="PROSITE-ProRule" id="PRU00473"/>
    </source>
</evidence>